<feature type="domain" description="RRM" evidence="4">
    <location>
        <begin position="132"/>
        <end position="214"/>
    </location>
</feature>
<accession>A0AA38IY01</accession>
<gene>
    <name evidence="5" type="ORF">Zmor_007937</name>
</gene>
<dbReference type="PANTHER" id="PTHR21245">
    <property type="entry name" value="HETEROGENEOUS NUCLEAR RIBONUCLEOPROTEIN"/>
    <property type="match status" value="1"/>
</dbReference>
<protein>
    <recommendedName>
        <fullName evidence="4">RRM domain-containing protein</fullName>
    </recommendedName>
</protein>
<name>A0AA38IY01_9CUCU</name>
<comment type="caution">
    <text evidence="5">The sequence shown here is derived from an EMBL/GenBank/DDBJ whole genome shotgun (WGS) entry which is preliminary data.</text>
</comment>
<dbReference type="InterPro" id="IPR000504">
    <property type="entry name" value="RRM_dom"/>
</dbReference>
<evidence type="ECO:0000313" key="6">
    <source>
        <dbReference type="Proteomes" id="UP001168821"/>
    </source>
</evidence>
<dbReference type="Gene3D" id="3.30.70.330">
    <property type="match status" value="3"/>
</dbReference>
<dbReference type="AlphaFoldDB" id="A0AA38IY01"/>
<sequence>MKPLNLWNLSVAKAQQLETLIRNTNYQIIQTNGQRVYSPSSTSGITPPPKGTEVFVGNLPPDLYEDELIPLFSQKGAIYNVRLMMDFFGRNRGYAFVSYFRCEHAHEAVLAFNNYKIRSNTQIAVSMSVDNRRLFIGNIPKHVSKREIIFVLEKFVEGVTEVILYSEPYNEDLNRGFVFVEFETHRLAAIARRQLSPGNLVMWGQPIFVDWAEPLPVVSPFVMRHVTKLYLSNIPSQISCDALKQVLYNFVQPMTIVKVHKINNFAFVHFTIRKYAEEAFVKLKGLVIGNKEVSVEWARPIEYSKTHRIGRLPENYCRSVPPSMRKLVQESIELKNKPRRSQRASSGTDESLGTDCLNGSERGVLTW</sequence>
<feature type="domain" description="RRM" evidence="4">
    <location>
        <begin position="52"/>
        <end position="130"/>
    </location>
</feature>
<dbReference type="SUPFAM" id="SSF54928">
    <property type="entry name" value="RNA-binding domain, RBD"/>
    <property type="match status" value="2"/>
</dbReference>
<evidence type="ECO:0000256" key="2">
    <source>
        <dbReference type="PROSITE-ProRule" id="PRU00176"/>
    </source>
</evidence>
<dbReference type="InterPro" id="IPR035979">
    <property type="entry name" value="RBD_domain_sf"/>
</dbReference>
<dbReference type="PROSITE" id="PS50102">
    <property type="entry name" value="RRM"/>
    <property type="match status" value="3"/>
</dbReference>
<dbReference type="SMART" id="SM00360">
    <property type="entry name" value="RRM"/>
    <property type="match status" value="3"/>
</dbReference>
<dbReference type="Pfam" id="PF00076">
    <property type="entry name" value="RRM_1"/>
    <property type="match status" value="3"/>
</dbReference>
<keyword evidence="1 2" id="KW-0694">RNA-binding</keyword>
<keyword evidence="6" id="KW-1185">Reference proteome</keyword>
<evidence type="ECO:0000256" key="1">
    <source>
        <dbReference type="ARBA" id="ARBA00022884"/>
    </source>
</evidence>
<evidence type="ECO:0000256" key="3">
    <source>
        <dbReference type="SAM" id="MobiDB-lite"/>
    </source>
</evidence>
<reference evidence="5" key="1">
    <citation type="journal article" date="2023" name="G3 (Bethesda)">
        <title>Whole genome assemblies of Zophobas morio and Tenebrio molitor.</title>
        <authorList>
            <person name="Kaur S."/>
            <person name="Stinson S.A."/>
            <person name="diCenzo G.C."/>
        </authorList>
    </citation>
    <scope>NUCLEOTIDE SEQUENCE</scope>
    <source>
        <strain evidence="5">QUZm001</strain>
    </source>
</reference>
<dbReference type="EMBL" id="JALNTZ010000002">
    <property type="protein sequence ID" value="KAJ3663708.1"/>
    <property type="molecule type" value="Genomic_DNA"/>
</dbReference>
<feature type="domain" description="RRM" evidence="4">
    <location>
        <begin position="227"/>
        <end position="300"/>
    </location>
</feature>
<dbReference type="Proteomes" id="UP001168821">
    <property type="component" value="Unassembled WGS sequence"/>
</dbReference>
<evidence type="ECO:0000313" key="5">
    <source>
        <dbReference type="EMBL" id="KAJ3663708.1"/>
    </source>
</evidence>
<organism evidence="5 6">
    <name type="scientific">Zophobas morio</name>
    <dbReference type="NCBI Taxonomy" id="2755281"/>
    <lineage>
        <taxon>Eukaryota</taxon>
        <taxon>Metazoa</taxon>
        <taxon>Ecdysozoa</taxon>
        <taxon>Arthropoda</taxon>
        <taxon>Hexapoda</taxon>
        <taxon>Insecta</taxon>
        <taxon>Pterygota</taxon>
        <taxon>Neoptera</taxon>
        <taxon>Endopterygota</taxon>
        <taxon>Coleoptera</taxon>
        <taxon>Polyphaga</taxon>
        <taxon>Cucujiformia</taxon>
        <taxon>Tenebrionidae</taxon>
        <taxon>Zophobas</taxon>
    </lineage>
</organism>
<dbReference type="InterPro" id="IPR012677">
    <property type="entry name" value="Nucleotide-bd_a/b_plait_sf"/>
</dbReference>
<dbReference type="FunFam" id="3.30.70.330:FF:000022">
    <property type="entry name" value="APOBEC1 complementation factor isoform X1"/>
    <property type="match status" value="1"/>
</dbReference>
<dbReference type="GO" id="GO:0003723">
    <property type="term" value="F:RNA binding"/>
    <property type="evidence" value="ECO:0007669"/>
    <property type="project" value="UniProtKB-UniRule"/>
</dbReference>
<proteinExistence type="predicted"/>
<feature type="region of interest" description="Disordered" evidence="3">
    <location>
        <begin position="331"/>
        <end position="367"/>
    </location>
</feature>
<evidence type="ECO:0000259" key="4">
    <source>
        <dbReference type="PROSITE" id="PS50102"/>
    </source>
</evidence>